<feature type="region of interest" description="Disordered" evidence="1">
    <location>
        <begin position="1295"/>
        <end position="1322"/>
    </location>
</feature>
<feature type="compositionally biased region" description="Basic and acidic residues" evidence="1">
    <location>
        <begin position="384"/>
        <end position="403"/>
    </location>
</feature>
<dbReference type="EMBL" id="MCFF01000008">
    <property type="protein sequence ID" value="ORZ24839.1"/>
    <property type="molecule type" value="Genomic_DNA"/>
</dbReference>
<evidence type="ECO:0000313" key="3">
    <source>
        <dbReference type="Proteomes" id="UP000193648"/>
    </source>
</evidence>
<feature type="compositionally biased region" description="Polar residues" evidence="1">
    <location>
        <begin position="1056"/>
        <end position="1068"/>
    </location>
</feature>
<feature type="compositionally biased region" description="Basic and acidic residues" evidence="1">
    <location>
        <begin position="1312"/>
        <end position="1322"/>
    </location>
</feature>
<proteinExistence type="predicted"/>
<evidence type="ECO:0000256" key="1">
    <source>
        <dbReference type="SAM" id="MobiDB-lite"/>
    </source>
</evidence>
<feature type="compositionally biased region" description="Basic and acidic residues" evidence="1">
    <location>
        <begin position="140"/>
        <end position="151"/>
    </location>
</feature>
<feature type="compositionally biased region" description="Polar residues" evidence="1">
    <location>
        <begin position="95"/>
        <end position="123"/>
    </location>
</feature>
<comment type="caution">
    <text evidence="2">The sequence shown here is derived from an EMBL/GenBank/DDBJ whole genome shotgun (WGS) entry which is preliminary data.</text>
</comment>
<keyword evidence="3" id="KW-1185">Reference proteome</keyword>
<gene>
    <name evidence="2" type="ORF">BCR41DRAFT_393803</name>
</gene>
<feature type="region of interest" description="Disordered" evidence="1">
    <location>
        <begin position="46"/>
        <end position="74"/>
    </location>
</feature>
<name>A0A1Y2GUV9_9FUNG</name>
<dbReference type="Proteomes" id="UP000193648">
    <property type="component" value="Unassembled WGS sequence"/>
</dbReference>
<feature type="region of interest" description="Disordered" evidence="1">
    <location>
        <begin position="91"/>
        <end position="151"/>
    </location>
</feature>
<dbReference type="InParanoid" id="A0A1Y2GUV9"/>
<organism evidence="2 3">
    <name type="scientific">Lobosporangium transversale</name>
    <dbReference type="NCBI Taxonomy" id="64571"/>
    <lineage>
        <taxon>Eukaryota</taxon>
        <taxon>Fungi</taxon>
        <taxon>Fungi incertae sedis</taxon>
        <taxon>Mucoromycota</taxon>
        <taxon>Mortierellomycotina</taxon>
        <taxon>Mortierellomycetes</taxon>
        <taxon>Mortierellales</taxon>
        <taxon>Mortierellaceae</taxon>
        <taxon>Lobosporangium</taxon>
    </lineage>
</organism>
<evidence type="ECO:0000313" key="2">
    <source>
        <dbReference type="EMBL" id="ORZ24839.1"/>
    </source>
</evidence>
<protein>
    <submittedName>
        <fullName evidence="2">Uncharacterized protein</fullName>
    </submittedName>
</protein>
<accession>A0A1Y2GUV9</accession>
<dbReference type="OrthoDB" id="5404599at2759"/>
<feature type="region of interest" description="Disordered" evidence="1">
    <location>
        <begin position="381"/>
        <end position="403"/>
    </location>
</feature>
<feature type="region of interest" description="Disordered" evidence="1">
    <location>
        <begin position="1049"/>
        <end position="1068"/>
    </location>
</feature>
<sequence>MKLRVPSESAFVGNVDTIGEWSASPERITLLLRNFGLLDFAGSHENNDNSHRMDEDAEAPPPLPSKSKSPQMKHQLSIDFIEEISSYIPDYTPGTPMSPSSPVRHSPSGNKSHSFIRTPGSTTSEHEAGRSNDAAASLGTERRHPDSKPFDFEGYQLSQMYVLSTRKMEHRFLFKVFPKQKLFRHPAVVRAAAAADANAPPGHRRSYSHQKGIVRHAIENEIGAVKWCRLNCKDIVVPEIIGYAYYGHQVDIEAYLDMFGLMGFILMSYPLGGVLYAYDYRLQGSQQKDLYQCLAKIFHQMRKEPQNHAAGFALPNAAHKLGSQTQLAKTRSRFALIVEALDRINSPLQMQCQNPGTPSIPNTLASVTSISIADFIHSKLTTRQKPEKRSKDQNAPDTTQDRISDLLDITVSQSSDWASPYYPNIRLPASERLRRETIGLKPSFSQSSLMARSEVLDEDDSSSGMSDYEALGEQLVQNVPLRHCSTPTGNGSVSPLKRVSLSQASCSALRACKLALQAEPANKSRIRNIASRAALRVDTHIATPKSQHASVEEFDCSTGTIPQKSNFQSSSWFDHDPTIYCSYMAQQRSQAGQSGGGVSQIVYDPSTFSGLRPNPTSSPSAQSFSSSVLTSRELFRQLTMKGNSRVFEPTMRWMEEDCICWPTKFVYPTSPASGAPVSTDDTCLKPVAEYEQAQLLNALVALGRLDSFPGSVCRFPQAILRLLQRILCLAYDELLFSQSSLGVPPRRRVVTTALGIDGDQNWGAPGRQLRVFRPSESNSIFKGSCIVFTHGHMDPTSLITHPQTGALLAVINFEHAGFLPSYAEDFHKPFVMARHTMSFCNFEDYIATENSSCRDRRPWWKPLFSSSNKQKERHQQAALHSLKGSVLPWQPPSPRAVRDEQAIPMVKDQDINVIISPRLAQTASREYLQHWQKNNNKGSHICPSYSRHGQFPMPYPVINHYLRKYDPSAYKTVSYSEFSNLSSIISDPAMSRAKAATVVTSTNAPQHPQYPRSNSTMMHQSLLEGGNSGLWTSSAPAVAVWTRPQLQPHIRDTPSREPTSSVDESLNHNPTEYISSTNGAAGLNSAMEYRGTDTSEFACYKSVKDDVAVQHGTASPLSSLRFTTFKRTTARAMSAPSATVDDEGLSAFPSLVMEDMGLGKLVPRVAKVDQNGWSQFLDCYHAMDKDQGISEASSTFHATTMSSEFLNGSSSSKRSSIFSVSPVLTLKASQQNRYPRQCEREQSSKALEAFLSISMTLQNLVVVLEAGGIVVTPEQLLDAIARKRGQWYQEKLDARAQRSEVREPQPSQSHALDNDHSHDSIRLGTERSFGDQAEAVMVAAVDKSGQFEPSNVLLQHDPARINMESKEKGTKHARRRSAFKNLLLKVAHMTKSSASKDSNKLGMTTTTTRVTTAEATPMSLIHRTQRSMSVSPTFYRPTRTSEDNILYSAPGIQRDPLPSELPGHLFQRSSYGDTANDCFLIKGNDRGSDKANNRSSWMNEYSSPLSATSIVGLRLRTSAYGATNGADTKHDQEIIVPLAPNVPLGSMTTSPDTPIYGIQLSNQDRTKASAQIELERIHRAEQEFWKEMEGLCEPLGGMEEEEEEEDDYDKDHGDKYTDTCMDKNTNMNDTGEAEKQHKQKQRWYPGVAILDIHDLERNLEIVEKHVAMLEHQAATFYAELEQKNRACAVGSK</sequence>
<reference evidence="2 3" key="1">
    <citation type="submission" date="2016-07" db="EMBL/GenBank/DDBJ databases">
        <title>Pervasive Adenine N6-methylation of Active Genes in Fungi.</title>
        <authorList>
            <consortium name="DOE Joint Genome Institute"/>
            <person name="Mondo S.J."/>
            <person name="Dannebaum R.O."/>
            <person name="Kuo R.C."/>
            <person name="Labutti K."/>
            <person name="Haridas S."/>
            <person name="Kuo A."/>
            <person name="Salamov A."/>
            <person name="Ahrendt S.R."/>
            <person name="Lipzen A."/>
            <person name="Sullivan W."/>
            <person name="Andreopoulos W.B."/>
            <person name="Clum A."/>
            <person name="Lindquist E."/>
            <person name="Daum C."/>
            <person name="Ramamoorthy G.K."/>
            <person name="Gryganskyi A."/>
            <person name="Culley D."/>
            <person name="Magnuson J.K."/>
            <person name="James T.Y."/>
            <person name="O'Malley M.A."/>
            <person name="Stajich J.E."/>
            <person name="Spatafora J.W."/>
            <person name="Visel A."/>
            <person name="Grigoriev I.V."/>
        </authorList>
    </citation>
    <scope>NUCLEOTIDE SEQUENCE [LARGE SCALE GENOMIC DNA]</scope>
    <source>
        <strain evidence="2 3">NRRL 3116</strain>
    </source>
</reference>
<dbReference type="GeneID" id="33570434"/>
<dbReference type="RefSeq" id="XP_021883820.1">
    <property type="nucleotide sequence ID" value="XM_022028591.1"/>
</dbReference>